<comment type="catalytic activity">
    <reaction evidence="1 10">
        <text>D-mannose 6-phosphate = D-fructose 6-phosphate</text>
        <dbReference type="Rhea" id="RHEA:12356"/>
        <dbReference type="ChEBI" id="CHEBI:58735"/>
        <dbReference type="ChEBI" id="CHEBI:61527"/>
        <dbReference type="EC" id="5.3.1.8"/>
    </reaction>
</comment>
<dbReference type="Gene3D" id="2.60.120.10">
    <property type="entry name" value="Jelly Rolls"/>
    <property type="match status" value="2"/>
</dbReference>
<dbReference type="InterPro" id="IPR011051">
    <property type="entry name" value="RmlC_Cupin_sf"/>
</dbReference>
<dbReference type="PIRSF" id="PIRSF001480">
    <property type="entry name" value="Mannose-6-phosphate_isomerase"/>
    <property type="match status" value="1"/>
</dbReference>
<evidence type="ECO:0000256" key="7">
    <source>
        <dbReference type="ARBA" id="ARBA00023235"/>
    </source>
</evidence>
<dbReference type="GO" id="GO:0005975">
    <property type="term" value="P:carbohydrate metabolic process"/>
    <property type="evidence" value="ECO:0007669"/>
    <property type="project" value="InterPro"/>
</dbReference>
<dbReference type="EC" id="5.3.1.8" evidence="4 10"/>
<dbReference type="InterPro" id="IPR046457">
    <property type="entry name" value="PMI_typeI_cat"/>
</dbReference>
<accession>A0AAD5LG26</accession>
<dbReference type="GO" id="GO:0005829">
    <property type="term" value="C:cytosol"/>
    <property type="evidence" value="ECO:0007669"/>
    <property type="project" value="TreeGrafter"/>
</dbReference>
<evidence type="ECO:0000256" key="2">
    <source>
        <dbReference type="ARBA" id="ARBA00004666"/>
    </source>
</evidence>
<comment type="similarity">
    <text evidence="3 11">Belongs to the mannose-6-phosphate isomerase type 1 family.</text>
</comment>
<dbReference type="GO" id="GO:0008270">
    <property type="term" value="F:zinc ion binding"/>
    <property type="evidence" value="ECO:0007669"/>
    <property type="project" value="InterPro"/>
</dbReference>
<dbReference type="Pfam" id="PF20512">
    <property type="entry name" value="PMI_typeI_hel"/>
    <property type="match status" value="1"/>
</dbReference>
<feature type="active site" evidence="8">
    <location>
        <position position="276"/>
    </location>
</feature>
<evidence type="ECO:0000259" key="14">
    <source>
        <dbReference type="Pfam" id="PF20512"/>
    </source>
</evidence>
<sequence length="404" mass="43985">MEQLQGVVQNYAWGKRGLQSVVAQLQEGADPAFRADADQTYAELWMGTHPSGPARVMSPDGSKTLLRDWLQSHPEAAGAASTTGELPFLFKVLSVNKALSIQAHPDLALAKTLHAQFPELYKDPNHKPEMAIALTRFEALCQFRPLDEIVAHVEAVAELRALAGREAAHQLMEQRDAAALRAFFHGFIHADRERISAAIASLRDRLLAQASRSALETLVLRLIDEYDVDIGCFCPYLLNYVTLEPGECVFLSANEPHAYLSGDCIECMACSDNVVRAGLTPKFIDKATLCDMLTYRTLAPAVGSGHRVDAVARLYSPPVPEFEIEALQLPSGQQYELTKRKEPSVLLVVEGTGAVSHDRRTPVALSKGCVLLVGAGEKVTLAAETALSAFRAFPNETLARTGDP</sequence>
<feature type="binding site" evidence="9">
    <location>
        <position position="102"/>
    </location>
    <ligand>
        <name>Zn(2+)</name>
        <dbReference type="ChEBI" id="CHEBI:29105"/>
    </ligand>
</feature>
<feature type="binding site" evidence="9">
    <location>
        <position position="257"/>
    </location>
    <ligand>
        <name>Zn(2+)</name>
        <dbReference type="ChEBI" id="CHEBI:29105"/>
    </ligand>
</feature>
<evidence type="ECO:0000256" key="3">
    <source>
        <dbReference type="ARBA" id="ARBA00010772"/>
    </source>
</evidence>
<evidence type="ECO:0000313" key="16">
    <source>
        <dbReference type="Proteomes" id="UP001209570"/>
    </source>
</evidence>
<dbReference type="PANTHER" id="PTHR10309:SF0">
    <property type="entry name" value="MANNOSE-6-PHOSPHATE ISOMERASE"/>
    <property type="match status" value="1"/>
</dbReference>
<dbReference type="InterPro" id="IPR001250">
    <property type="entry name" value="Man6P_Isoase-1"/>
</dbReference>
<evidence type="ECO:0000259" key="12">
    <source>
        <dbReference type="Pfam" id="PF01238"/>
    </source>
</evidence>
<dbReference type="PROSITE" id="PS00966">
    <property type="entry name" value="PMI_I_2"/>
    <property type="match status" value="1"/>
</dbReference>
<dbReference type="InterPro" id="IPR046458">
    <property type="entry name" value="PMI_typeI_hel"/>
</dbReference>
<dbReference type="GO" id="GO:0004476">
    <property type="term" value="F:mannose-6-phosphate isomerase activity"/>
    <property type="evidence" value="ECO:0007669"/>
    <property type="project" value="UniProtKB-EC"/>
</dbReference>
<dbReference type="GO" id="GO:0009298">
    <property type="term" value="P:GDP-mannose biosynthetic process"/>
    <property type="evidence" value="ECO:0007669"/>
    <property type="project" value="InterPro"/>
</dbReference>
<dbReference type="PANTHER" id="PTHR10309">
    <property type="entry name" value="MANNOSE-6-PHOSPHATE ISOMERASE"/>
    <property type="match status" value="1"/>
</dbReference>
<dbReference type="FunFam" id="2.60.120.10:FF:000044">
    <property type="entry name" value="Mannose-6-phosphate isomerase"/>
    <property type="match status" value="1"/>
</dbReference>
<dbReference type="Pfam" id="PF20511">
    <property type="entry name" value="PMI_typeI_cat"/>
    <property type="match status" value="1"/>
</dbReference>
<name>A0AAD5LG26_PYTIN</name>
<dbReference type="AlphaFoldDB" id="A0AAD5LG26"/>
<evidence type="ECO:0000256" key="8">
    <source>
        <dbReference type="PIRSR" id="PIRSR001480-1"/>
    </source>
</evidence>
<dbReference type="EMBL" id="JAKCXM010000279">
    <property type="protein sequence ID" value="KAJ0396783.1"/>
    <property type="molecule type" value="Genomic_DNA"/>
</dbReference>
<evidence type="ECO:0000256" key="6">
    <source>
        <dbReference type="ARBA" id="ARBA00022833"/>
    </source>
</evidence>
<evidence type="ECO:0000313" key="15">
    <source>
        <dbReference type="EMBL" id="KAJ0396783.1"/>
    </source>
</evidence>
<gene>
    <name evidence="15" type="ORF">P43SY_007679</name>
</gene>
<feature type="domain" description="Phosphomannose isomerase type I C-terminal" evidence="12">
    <location>
        <begin position="314"/>
        <end position="356"/>
    </location>
</feature>
<dbReference type="Gene3D" id="1.10.441.10">
    <property type="entry name" value="Phosphomannose Isomerase, domain 2"/>
    <property type="match status" value="1"/>
</dbReference>
<dbReference type="InterPro" id="IPR016305">
    <property type="entry name" value="Mannose-6-P_Isomerase"/>
</dbReference>
<keyword evidence="6 9" id="KW-0862">Zinc</keyword>
<dbReference type="Pfam" id="PF01238">
    <property type="entry name" value="PMI_typeI_C"/>
    <property type="match status" value="1"/>
</dbReference>
<evidence type="ECO:0000259" key="13">
    <source>
        <dbReference type="Pfam" id="PF20511"/>
    </source>
</evidence>
<organism evidence="15 16">
    <name type="scientific">Pythium insidiosum</name>
    <name type="common">Pythiosis disease agent</name>
    <dbReference type="NCBI Taxonomy" id="114742"/>
    <lineage>
        <taxon>Eukaryota</taxon>
        <taxon>Sar</taxon>
        <taxon>Stramenopiles</taxon>
        <taxon>Oomycota</taxon>
        <taxon>Peronosporomycetes</taxon>
        <taxon>Pythiales</taxon>
        <taxon>Pythiaceae</taxon>
        <taxon>Pythium</taxon>
    </lineage>
</organism>
<comment type="pathway">
    <text evidence="2">Nucleotide-sugar biosynthesis; GDP-alpha-D-mannose biosynthesis; alpha-D-mannose 1-phosphate from D-fructose 6-phosphate: step 1/2.</text>
</comment>
<evidence type="ECO:0000256" key="10">
    <source>
        <dbReference type="RuleBase" id="RU000611"/>
    </source>
</evidence>
<dbReference type="PRINTS" id="PR00714">
    <property type="entry name" value="MAN6PISMRASE"/>
</dbReference>
<feature type="domain" description="Phosphomannose isomerase type I catalytic" evidence="13">
    <location>
        <begin position="3"/>
        <end position="146"/>
    </location>
</feature>
<keyword evidence="7 10" id="KW-0413">Isomerase</keyword>
<comment type="cofactor">
    <cofactor evidence="9 10">
        <name>Zn(2+)</name>
        <dbReference type="ChEBI" id="CHEBI:29105"/>
    </cofactor>
    <text evidence="9 10">Binds 1 zinc ion per subunit.</text>
</comment>
<dbReference type="InterPro" id="IPR014710">
    <property type="entry name" value="RmlC-like_jellyroll"/>
</dbReference>
<evidence type="ECO:0000256" key="5">
    <source>
        <dbReference type="ARBA" id="ARBA00022723"/>
    </source>
</evidence>
<reference evidence="15" key="1">
    <citation type="submission" date="2021-12" db="EMBL/GenBank/DDBJ databases">
        <title>Prjna785345.</title>
        <authorList>
            <person name="Rujirawat T."/>
            <person name="Krajaejun T."/>
        </authorList>
    </citation>
    <scope>NUCLEOTIDE SEQUENCE</scope>
    <source>
        <strain evidence="15">Pi057C3</strain>
    </source>
</reference>
<dbReference type="CDD" id="cd07011">
    <property type="entry name" value="cupin_PMI_type_I_N"/>
    <property type="match status" value="1"/>
</dbReference>
<protein>
    <recommendedName>
        <fullName evidence="4 10">Mannose-6-phosphate isomerase</fullName>
        <ecNumber evidence="4 10">5.3.1.8</ecNumber>
    </recommendedName>
</protein>
<dbReference type="NCBIfam" id="TIGR00218">
    <property type="entry name" value="manA"/>
    <property type="match status" value="1"/>
</dbReference>
<proteinExistence type="inferred from homology"/>
<feature type="binding site" evidence="9">
    <location>
        <position position="104"/>
    </location>
    <ligand>
        <name>Zn(2+)</name>
        <dbReference type="ChEBI" id="CHEBI:29105"/>
    </ligand>
</feature>
<comment type="caution">
    <text evidence="15">The sequence shown here is derived from an EMBL/GenBank/DDBJ whole genome shotgun (WGS) entry which is preliminary data.</text>
</comment>
<evidence type="ECO:0000256" key="4">
    <source>
        <dbReference type="ARBA" id="ARBA00011956"/>
    </source>
</evidence>
<keyword evidence="5 9" id="KW-0479">Metal-binding</keyword>
<feature type="domain" description="Phosphomannose isomerase type I helical insertion" evidence="14">
    <location>
        <begin position="167"/>
        <end position="238"/>
    </location>
</feature>
<keyword evidence="16" id="KW-1185">Reference proteome</keyword>
<dbReference type="Proteomes" id="UP001209570">
    <property type="component" value="Unassembled WGS sequence"/>
</dbReference>
<evidence type="ECO:0000256" key="11">
    <source>
        <dbReference type="RuleBase" id="RU004189"/>
    </source>
</evidence>
<evidence type="ECO:0000256" key="9">
    <source>
        <dbReference type="PIRSR" id="PIRSR001480-2"/>
    </source>
</evidence>
<feature type="binding site" evidence="9">
    <location>
        <position position="129"/>
    </location>
    <ligand>
        <name>Zn(2+)</name>
        <dbReference type="ChEBI" id="CHEBI:29105"/>
    </ligand>
</feature>
<dbReference type="PROSITE" id="PS00965">
    <property type="entry name" value="PMI_I_1"/>
    <property type="match status" value="1"/>
</dbReference>
<dbReference type="InterPro" id="IPR018050">
    <property type="entry name" value="Pmannose_isomerase-type1_CS"/>
</dbReference>
<evidence type="ECO:0000256" key="1">
    <source>
        <dbReference type="ARBA" id="ARBA00000757"/>
    </source>
</evidence>
<dbReference type="SUPFAM" id="SSF51182">
    <property type="entry name" value="RmlC-like cupins"/>
    <property type="match status" value="1"/>
</dbReference>
<dbReference type="InterPro" id="IPR046456">
    <property type="entry name" value="PMI_typeI_C"/>
</dbReference>